<name>A0A841GNB3_9BACT</name>
<dbReference type="PANTHER" id="PTHR39321:SF3">
    <property type="entry name" value="PHOSPHOPANTETHEINE ADENYLYLTRANSFERASE"/>
    <property type="match status" value="1"/>
</dbReference>
<evidence type="ECO:0000256" key="1">
    <source>
        <dbReference type="ARBA" id="ARBA00002324"/>
    </source>
</evidence>
<feature type="domain" description="Cytidyltransferase-like" evidence="11">
    <location>
        <begin position="20"/>
        <end position="182"/>
    </location>
</feature>
<proteinExistence type="inferred from homology"/>
<comment type="pathway">
    <text evidence="2 10">Cofactor biosynthesis; NAD(+) biosynthesis; deamido-NAD(+) from nicotinate D-ribonucleotide: step 1/1.</text>
</comment>
<evidence type="ECO:0000256" key="4">
    <source>
        <dbReference type="ARBA" id="ARBA00022679"/>
    </source>
</evidence>
<accession>A0A841GNB3</accession>
<evidence type="ECO:0000313" key="13">
    <source>
        <dbReference type="Proteomes" id="UP000555828"/>
    </source>
</evidence>
<keyword evidence="13" id="KW-1185">Reference proteome</keyword>
<dbReference type="PANTHER" id="PTHR39321">
    <property type="entry name" value="NICOTINATE-NUCLEOTIDE ADENYLYLTRANSFERASE-RELATED"/>
    <property type="match status" value="1"/>
</dbReference>
<keyword evidence="3 10" id="KW-0662">Pyridine nucleotide biosynthesis</keyword>
<comment type="function">
    <text evidence="1 10">Catalyzes the reversible adenylation of nicotinate mononucleotide (NaMN) to nicotinic acid adenine dinucleotide (NaAD).</text>
</comment>
<comment type="catalytic activity">
    <reaction evidence="9 10">
        <text>nicotinate beta-D-ribonucleotide + ATP + H(+) = deamido-NAD(+) + diphosphate</text>
        <dbReference type="Rhea" id="RHEA:22860"/>
        <dbReference type="ChEBI" id="CHEBI:15378"/>
        <dbReference type="ChEBI" id="CHEBI:30616"/>
        <dbReference type="ChEBI" id="CHEBI:33019"/>
        <dbReference type="ChEBI" id="CHEBI:57502"/>
        <dbReference type="ChEBI" id="CHEBI:58437"/>
        <dbReference type="EC" id="2.7.7.18"/>
    </reaction>
</comment>
<protein>
    <recommendedName>
        <fullName evidence="10">Probable nicotinate-nucleotide adenylyltransferase</fullName>
        <ecNumber evidence="10">2.7.7.18</ecNumber>
    </recommendedName>
    <alternativeName>
        <fullName evidence="10">Deamido-NAD(+) diphosphorylase</fullName>
    </alternativeName>
    <alternativeName>
        <fullName evidence="10">Deamido-NAD(+) pyrophosphorylase</fullName>
    </alternativeName>
    <alternativeName>
        <fullName evidence="10">Nicotinate mononucleotide adenylyltransferase</fullName>
        <shortName evidence="10">NaMN adenylyltransferase</shortName>
    </alternativeName>
</protein>
<dbReference type="InterPro" id="IPR005248">
    <property type="entry name" value="NadD/NMNAT"/>
</dbReference>
<dbReference type="InterPro" id="IPR014729">
    <property type="entry name" value="Rossmann-like_a/b/a_fold"/>
</dbReference>
<dbReference type="EMBL" id="JACHEX010000002">
    <property type="protein sequence ID" value="MBB6062654.1"/>
    <property type="molecule type" value="Genomic_DNA"/>
</dbReference>
<keyword evidence="8 10" id="KW-0520">NAD</keyword>
<dbReference type="SUPFAM" id="SSF52374">
    <property type="entry name" value="Nucleotidylyl transferase"/>
    <property type="match status" value="1"/>
</dbReference>
<sequence>MGIQFGLPKELLNTKNSLVIFGGSFNPPHNGHIIIAQLVREMFKYADMHVVTSSTPPHKHVDVDFKTRFYLTKKAFEKVKGVEISDIENKLGGISYAINTIEYYEKYYESIFFLVGEDALFSIEKWYRYEDILKKVKMLVYPRYKDKTLYERANNVLKELSSSIHILDLPLIQISSTIVRERVKSKQSIYGFVPESIIELVEEVYGDR</sequence>
<dbReference type="GO" id="GO:0005524">
    <property type="term" value="F:ATP binding"/>
    <property type="evidence" value="ECO:0007669"/>
    <property type="project" value="UniProtKB-KW"/>
</dbReference>
<dbReference type="GO" id="GO:0009435">
    <property type="term" value="P:NAD+ biosynthetic process"/>
    <property type="evidence" value="ECO:0007669"/>
    <property type="project" value="UniProtKB-UniRule"/>
</dbReference>
<dbReference type="AlphaFoldDB" id="A0A841GNB3"/>
<comment type="similarity">
    <text evidence="10">Belongs to the NadD family.</text>
</comment>
<comment type="caution">
    <text evidence="12">The sequence shown here is derived from an EMBL/GenBank/DDBJ whole genome shotgun (WGS) entry which is preliminary data.</text>
</comment>
<dbReference type="CDD" id="cd02165">
    <property type="entry name" value="NMNAT"/>
    <property type="match status" value="1"/>
</dbReference>
<organism evidence="12 13">
    <name type="scientific">Thermosipho japonicus</name>
    <dbReference type="NCBI Taxonomy" id="90323"/>
    <lineage>
        <taxon>Bacteria</taxon>
        <taxon>Thermotogati</taxon>
        <taxon>Thermotogota</taxon>
        <taxon>Thermotogae</taxon>
        <taxon>Thermotogales</taxon>
        <taxon>Fervidobacteriaceae</taxon>
        <taxon>Thermosipho</taxon>
    </lineage>
</organism>
<evidence type="ECO:0000256" key="5">
    <source>
        <dbReference type="ARBA" id="ARBA00022695"/>
    </source>
</evidence>
<dbReference type="InterPro" id="IPR004821">
    <property type="entry name" value="Cyt_trans-like"/>
</dbReference>
<evidence type="ECO:0000256" key="8">
    <source>
        <dbReference type="ARBA" id="ARBA00023027"/>
    </source>
</evidence>
<keyword evidence="4 10" id="KW-0808">Transferase</keyword>
<dbReference type="Gene3D" id="3.40.50.620">
    <property type="entry name" value="HUPs"/>
    <property type="match status" value="1"/>
</dbReference>
<evidence type="ECO:0000256" key="2">
    <source>
        <dbReference type="ARBA" id="ARBA00005019"/>
    </source>
</evidence>
<keyword evidence="6 10" id="KW-0547">Nucleotide-binding</keyword>
<keyword evidence="5 10" id="KW-0548">Nucleotidyltransferase</keyword>
<evidence type="ECO:0000256" key="7">
    <source>
        <dbReference type="ARBA" id="ARBA00022840"/>
    </source>
</evidence>
<evidence type="ECO:0000256" key="9">
    <source>
        <dbReference type="ARBA" id="ARBA00048721"/>
    </source>
</evidence>
<dbReference type="NCBIfam" id="TIGR00125">
    <property type="entry name" value="cyt_tran_rel"/>
    <property type="match status" value="1"/>
</dbReference>
<reference evidence="12 13" key="1">
    <citation type="submission" date="2020-08" db="EMBL/GenBank/DDBJ databases">
        <title>Genomic Encyclopedia of Type Strains, Phase IV (KMG-IV): sequencing the most valuable type-strain genomes for metagenomic binning, comparative biology and taxonomic classification.</title>
        <authorList>
            <person name="Goeker M."/>
        </authorList>
    </citation>
    <scope>NUCLEOTIDE SEQUENCE [LARGE SCALE GENOMIC DNA]</scope>
    <source>
        <strain evidence="12 13">DSM 13481</strain>
    </source>
</reference>
<dbReference type="Pfam" id="PF01467">
    <property type="entry name" value="CTP_transf_like"/>
    <property type="match status" value="1"/>
</dbReference>
<dbReference type="NCBIfam" id="TIGR00482">
    <property type="entry name" value="nicotinate (nicotinamide) nucleotide adenylyltransferase"/>
    <property type="match status" value="1"/>
</dbReference>
<dbReference type="UniPathway" id="UPA00253">
    <property type="reaction ID" value="UER00332"/>
</dbReference>
<dbReference type="Proteomes" id="UP000555828">
    <property type="component" value="Unassembled WGS sequence"/>
</dbReference>
<evidence type="ECO:0000313" key="12">
    <source>
        <dbReference type="EMBL" id="MBB6062654.1"/>
    </source>
</evidence>
<evidence type="ECO:0000256" key="3">
    <source>
        <dbReference type="ARBA" id="ARBA00022642"/>
    </source>
</evidence>
<evidence type="ECO:0000256" key="10">
    <source>
        <dbReference type="HAMAP-Rule" id="MF_00244"/>
    </source>
</evidence>
<dbReference type="GO" id="GO:0004515">
    <property type="term" value="F:nicotinate-nucleotide adenylyltransferase activity"/>
    <property type="evidence" value="ECO:0007669"/>
    <property type="project" value="UniProtKB-UniRule"/>
</dbReference>
<dbReference type="HAMAP" id="MF_00244">
    <property type="entry name" value="NaMN_adenylyltr"/>
    <property type="match status" value="1"/>
</dbReference>
<keyword evidence="7 10" id="KW-0067">ATP-binding</keyword>
<gene>
    <name evidence="10" type="primary">nadD</name>
    <name evidence="12" type="ORF">HNP65_001092</name>
</gene>
<evidence type="ECO:0000256" key="6">
    <source>
        <dbReference type="ARBA" id="ARBA00022741"/>
    </source>
</evidence>
<evidence type="ECO:0000259" key="11">
    <source>
        <dbReference type="Pfam" id="PF01467"/>
    </source>
</evidence>
<dbReference type="EC" id="2.7.7.18" evidence="10"/>
<dbReference type="RefSeq" id="WP_184619297.1">
    <property type="nucleotide sequence ID" value="NZ_JACHEX010000002.1"/>
</dbReference>